<feature type="region of interest" description="Disordered" evidence="5">
    <location>
        <begin position="387"/>
        <end position="437"/>
    </location>
</feature>
<dbReference type="CDD" id="cd17393">
    <property type="entry name" value="MFS_MosC_like"/>
    <property type="match status" value="1"/>
</dbReference>
<reference evidence="7" key="1">
    <citation type="submission" date="2024-07" db="EMBL/GenBank/DDBJ databases">
        <authorList>
            <person name="Yu S.T."/>
        </authorList>
    </citation>
    <scope>NUCLEOTIDE SEQUENCE</scope>
    <source>
        <strain evidence="7">R02</strain>
    </source>
</reference>
<evidence type="ECO:0000256" key="2">
    <source>
        <dbReference type="ARBA" id="ARBA00022692"/>
    </source>
</evidence>
<dbReference type="SUPFAM" id="SSF103473">
    <property type="entry name" value="MFS general substrate transporter"/>
    <property type="match status" value="1"/>
</dbReference>
<proteinExistence type="predicted"/>
<feature type="transmembrane region" description="Helical" evidence="6">
    <location>
        <begin position="131"/>
        <end position="152"/>
    </location>
</feature>
<name>A0AB39LNI7_9ACTN</name>
<dbReference type="InterPro" id="IPR011701">
    <property type="entry name" value="MFS"/>
</dbReference>
<dbReference type="InterPro" id="IPR051788">
    <property type="entry name" value="MFS_Transporter"/>
</dbReference>
<dbReference type="Gene3D" id="1.20.1250.20">
    <property type="entry name" value="MFS general substrate transporter like domains"/>
    <property type="match status" value="2"/>
</dbReference>
<keyword evidence="3 6" id="KW-1133">Transmembrane helix</keyword>
<feature type="transmembrane region" description="Helical" evidence="6">
    <location>
        <begin position="339"/>
        <end position="357"/>
    </location>
</feature>
<dbReference type="AlphaFoldDB" id="A0AB39LNI7"/>
<evidence type="ECO:0000256" key="4">
    <source>
        <dbReference type="ARBA" id="ARBA00023136"/>
    </source>
</evidence>
<evidence type="ECO:0000256" key="1">
    <source>
        <dbReference type="ARBA" id="ARBA00004141"/>
    </source>
</evidence>
<accession>A0AB39LNI7</accession>
<evidence type="ECO:0000313" key="7">
    <source>
        <dbReference type="EMBL" id="XDP95452.1"/>
    </source>
</evidence>
<gene>
    <name evidence="7" type="ORF">AB5J57_18875</name>
</gene>
<feature type="compositionally biased region" description="Basic and acidic residues" evidence="5">
    <location>
        <begin position="392"/>
        <end position="402"/>
    </location>
</feature>
<feature type="transmembrane region" description="Helical" evidence="6">
    <location>
        <begin position="12"/>
        <end position="30"/>
    </location>
</feature>
<feature type="transmembrane region" description="Helical" evidence="6">
    <location>
        <begin position="158"/>
        <end position="183"/>
    </location>
</feature>
<dbReference type="InterPro" id="IPR036259">
    <property type="entry name" value="MFS_trans_sf"/>
</dbReference>
<dbReference type="Pfam" id="PF07690">
    <property type="entry name" value="MFS_1"/>
    <property type="match status" value="1"/>
</dbReference>
<dbReference type="RefSeq" id="WP_369157311.1">
    <property type="nucleotide sequence ID" value="NZ_CP163429.1"/>
</dbReference>
<dbReference type="EMBL" id="CP163429">
    <property type="protein sequence ID" value="XDP95452.1"/>
    <property type="molecule type" value="Genomic_DNA"/>
</dbReference>
<keyword evidence="2 6" id="KW-0812">Transmembrane</keyword>
<feature type="transmembrane region" description="Helical" evidence="6">
    <location>
        <begin position="97"/>
        <end position="119"/>
    </location>
</feature>
<dbReference type="GO" id="GO:0016020">
    <property type="term" value="C:membrane"/>
    <property type="evidence" value="ECO:0007669"/>
    <property type="project" value="UniProtKB-SubCell"/>
</dbReference>
<dbReference type="GO" id="GO:0022857">
    <property type="term" value="F:transmembrane transporter activity"/>
    <property type="evidence" value="ECO:0007669"/>
    <property type="project" value="InterPro"/>
</dbReference>
<evidence type="ECO:0000256" key="3">
    <source>
        <dbReference type="ARBA" id="ARBA00022989"/>
    </source>
</evidence>
<protein>
    <submittedName>
        <fullName evidence="7">MFS transporter</fullName>
    </submittedName>
</protein>
<evidence type="ECO:0000256" key="5">
    <source>
        <dbReference type="SAM" id="MobiDB-lite"/>
    </source>
</evidence>
<dbReference type="FunFam" id="1.20.1250.20:FF:000852">
    <property type="entry name" value="Predicted arabinose efflux permease, MFS family"/>
    <property type="match status" value="1"/>
</dbReference>
<feature type="transmembrane region" description="Helical" evidence="6">
    <location>
        <begin position="42"/>
        <end position="62"/>
    </location>
</feature>
<comment type="subcellular location">
    <subcellularLocation>
        <location evidence="1">Membrane</location>
        <topology evidence="1">Multi-pass membrane protein</topology>
    </subcellularLocation>
</comment>
<dbReference type="PANTHER" id="PTHR23514">
    <property type="entry name" value="BYPASS OF STOP CODON PROTEIN 6"/>
    <property type="match status" value="1"/>
</dbReference>
<evidence type="ECO:0000256" key="6">
    <source>
        <dbReference type="SAM" id="Phobius"/>
    </source>
</evidence>
<keyword evidence="4 6" id="KW-0472">Membrane</keyword>
<sequence>MTDVLRRGRASLAFGFLVQGVAFALLVTRIPGIQNRYGVSDGLLPVFLAAVPILAGIGSVSTERLVRRVAPSRVLRWSQPVVLLALLAVGAGRTMAVLALALAAFGLAVGALDASMNMLGVSLQRAYGRSIMLSFHAAYSLGGIVGASLAWVGAHFGLALWVSYLPVVLVLLPAALVGSRWYVDGEERASAEKDAVDAGAGGGLKWLLPLCLVMTVAYIGDSTVSNWSAKYLQDVLGSSEQTATVPYNVYMVTTLLGRAVGDAGVRRFGAVAVVRAGALVAAGGFAVVAGAPGVWAGMLGFTLLGLGLCVLVPQTFAAAGRRAHGTGRPGASDAAVARLNVFNYVGFLVGSPLVGALGDAWSYRGAMLVPMVLVLVTLAHARSFAPGADRYGGGHERPRTADVGRSSNGLRLRPGPSDGPGPAGADAQPGRRPRPGP</sequence>
<feature type="transmembrane region" description="Helical" evidence="6">
    <location>
        <begin position="294"/>
        <end position="318"/>
    </location>
</feature>
<dbReference type="PANTHER" id="PTHR23514:SF13">
    <property type="entry name" value="INNER MEMBRANE PROTEIN YBJJ"/>
    <property type="match status" value="1"/>
</dbReference>
<organism evidence="7">
    <name type="scientific">Streptomyces sp. R02</name>
    <dbReference type="NCBI Taxonomy" id="3238623"/>
    <lineage>
        <taxon>Bacteria</taxon>
        <taxon>Bacillati</taxon>
        <taxon>Actinomycetota</taxon>
        <taxon>Actinomycetes</taxon>
        <taxon>Kitasatosporales</taxon>
        <taxon>Streptomycetaceae</taxon>
        <taxon>Streptomyces</taxon>
    </lineage>
</organism>
<feature type="transmembrane region" description="Helical" evidence="6">
    <location>
        <begin position="268"/>
        <end position="288"/>
    </location>
</feature>